<comment type="caution">
    <text evidence="1">The sequence shown here is derived from an EMBL/GenBank/DDBJ whole genome shotgun (WGS) entry which is preliminary data.</text>
</comment>
<dbReference type="EMBL" id="BMNE01000003">
    <property type="protein sequence ID" value="GGN78514.1"/>
    <property type="molecule type" value="Genomic_DNA"/>
</dbReference>
<keyword evidence="2" id="KW-1185">Reference proteome</keyword>
<name>A0ABQ2KCF5_9NOCA</name>
<dbReference type="RefSeq" id="WP_189027672.1">
    <property type="nucleotide sequence ID" value="NZ_BMNE01000003.1"/>
</dbReference>
<dbReference type="Proteomes" id="UP000658127">
    <property type="component" value="Unassembled WGS sequence"/>
</dbReference>
<sequence length="59" mass="6561">MLTLAVIDISIKNFRDIDELRAPPEIFLIKCKNWSHPADSATVSTFATKIRQRGCALGS</sequence>
<accession>A0ABQ2KCF5</accession>
<organism evidence="1 2">
    <name type="scientific">Nocardia rhizosphaerihabitans</name>
    <dbReference type="NCBI Taxonomy" id="1691570"/>
    <lineage>
        <taxon>Bacteria</taxon>
        <taxon>Bacillati</taxon>
        <taxon>Actinomycetota</taxon>
        <taxon>Actinomycetes</taxon>
        <taxon>Mycobacteriales</taxon>
        <taxon>Nocardiaceae</taxon>
        <taxon>Nocardia</taxon>
    </lineage>
</organism>
<evidence type="ECO:0000313" key="1">
    <source>
        <dbReference type="EMBL" id="GGN78514.1"/>
    </source>
</evidence>
<proteinExistence type="predicted"/>
<protein>
    <submittedName>
        <fullName evidence="1">Uncharacterized protein</fullName>
    </submittedName>
</protein>
<evidence type="ECO:0000313" key="2">
    <source>
        <dbReference type="Proteomes" id="UP000658127"/>
    </source>
</evidence>
<reference evidence="2" key="1">
    <citation type="journal article" date="2019" name="Int. J. Syst. Evol. Microbiol.">
        <title>The Global Catalogue of Microorganisms (GCM) 10K type strain sequencing project: providing services to taxonomists for standard genome sequencing and annotation.</title>
        <authorList>
            <consortium name="The Broad Institute Genomics Platform"/>
            <consortium name="The Broad Institute Genome Sequencing Center for Infectious Disease"/>
            <person name="Wu L."/>
            <person name="Ma J."/>
        </authorList>
    </citation>
    <scope>NUCLEOTIDE SEQUENCE [LARGE SCALE GENOMIC DNA]</scope>
    <source>
        <strain evidence="2">CGMCC 4.7329</strain>
    </source>
</reference>
<gene>
    <name evidence="1" type="ORF">GCM10011610_26120</name>
</gene>